<gene>
    <name evidence="3" type="ORF">GCM10023203_33930</name>
</gene>
<keyword evidence="2" id="KW-0812">Transmembrane</keyword>
<evidence type="ECO:0000313" key="4">
    <source>
        <dbReference type="Proteomes" id="UP001500457"/>
    </source>
</evidence>
<evidence type="ECO:0000256" key="1">
    <source>
        <dbReference type="SAM" id="MobiDB-lite"/>
    </source>
</evidence>
<accession>A0ABP9EP11</accession>
<comment type="caution">
    <text evidence="3">The sequence shown here is derived from an EMBL/GenBank/DDBJ whole genome shotgun (WGS) entry which is preliminary data.</text>
</comment>
<feature type="transmembrane region" description="Helical" evidence="2">
    <location>
        <begin position="89"/>
        <end position="112"/>
    </location>
</feature>
<feature type="transmembrane region" description="Helical" evidence="2">
    <location>
        <begin position="132"/>
        <end position="150"/>
    </location>
</feature>
<feature type="region of interest" description="Disordered" evidence="1">
    <location>
        <begin position="159"/>
        <end position="213"/>
    </location>
</feature>
<evidence type="ECO:0000313" key="3">
    <source>
        <dbReference type="EMBL" id="GAA4880217.1"/>
    </source>
</evidence>
<keyword evidence="2" id="KW-0472">Membrane</keyword>
<feature type="transmembrane region" description="Helical" evidence="2">
    <location>
        <begin position="62"/>
        <end position="82"/>
    </location>
</feature>
<keyword evidence="4" id="KW-1185">Reference proteome</keyword>
<feature type="transmembrane region" description="Helical" evidence="2">
    <location>
        <begin position="21"/>
        <end position="42"/>
    </location>
</feature>
<protein>
    <recommendedName>
        <fullName evidence="5">Tryptophan-associated transmembrane protein</fullName>
    </recommendedName>
</protein>
<keyword evidence="2" id="KW-1133">Transmembrane helix</keyword>
<feature type="compositionally biased region" description="Basic and acidic residues" evidence="1">
    <location>
        <begin position="200"/>
        <end position="213"/>
    </location>
</feature>
<dbReference type="EMBL" id="BAABHQ010000009">
    <property type="protein sequence ID" value="GAA4880217.1"/>
    <property type="molecule type" value="Genomic_DNA"/>
</dbReference>
<evidence type="ECO:0008006" key="5">
    <source>
        <dbReference type="Google" id="ProtNLM"/>
    </source>
</evidence>
<evidence type="ECO:0000256" key="2">
    <source>
        <dbReference type="SAM" id="Phobius"/>
    </source>
</evidence>
<reference evidence="4" key="1">
    <citation type="journal article" date="2019" name="Int. J. Syst. Evol. Microbiol.">
        <title>The Global Catalogue of Microorganisms (GCM) 10K type strain sequencing project: providing services to taxonomists for standard genome sequencing and annotation.</title>
        <authorList>
            <consortium name="The Broad Institute Genomics Platform"/>
            <consortium name="The Broad Institute Genome Sequencing Center for Infectious Disease"/>
            <person name="Wu L."/>
            <person name="Ma J."/>
        </authorList>
    </citation>
    <scope>NUCLEOTIDE SEQUENCE [LARGE SCALE GENOMIC DNA]</scope>
    <source>
        <strain evidence="4">JCM 17983</strain>
    </source>
</reference>
<proteinExistence type="predicted"/>
<sequence length="213" mass="21774">MTSHTDESARGGRLRTADNRGALVGAAITVLGLWSLLVPLVGPYFGYALSPAGPWTRPWAALWLQIVPGVVILLAGIALVVTRRRLVGLVSAALAGAAGLWLTAGVALWPWTPSGVLVGGVTGDGISAAERLGMASGLGAVTTLLAGLAFGRFSVRSTRDVGAQQTPTPGTRAAAGPEPATHTGSDRSGWGGRAAVPRPRRPDDHPARKPTEA</sequence>
<dbReference type="Proteomes" id="UP001500457">
    <property type="component" value="Unassembled WGS sequence"/>
</dbReference>
<name>A0ABP9EP11_9PSEU</name>
<organism evidence="3 4">
    <name type="scientific">Actinomycetospora straminea</name>
    <dbReference type="NCBI Taxonomy" id="663607"/>
    <lineage>
        <taxon>Bacteria</taxon>
        <taxon>Bacillati</taxon>
        <taxon>Actinomycetota</taxon>
        <taxon>Actinomycetes</taxon>
        <taxon>Pseudonocardiales</taxon>
        <taxon>Pseudonocardiaceae</taxon>
        <taxon>Actinomycetospora</taxon>
    </lineage>
</organism>